<dbReference type="Gene3D" id="2.40.50.200">
    <property type="entry name" value="Bacterial OB-fold"/>
    <property type="match status" value="1"/>
</dbReference>
<dbReference type="NCBIfam" id="NF033674">
    <property type="entry name" value="stress_OB_fold"/>
    <property type="match status" value="1"/>
</dbReference>
<feature type="transmembrane region" description="Helical" evidence="3">
    <location>
        <begin position="29"/>
        <end position="50"/>
    </location>
</feature>
<keyword evidence="1" id="KW-0732">Signal</keyword>
<proteinExistence type="predicted"/>
<gene>
    <name evidence="4" type="ORF">H9850_09800</name>
</gene>
<dbReference type="EMBL" id="DXEV01000194">
    <property type="protein sequence ID" value="HIX57744.1"/>
    <property type="molecule type" value="Genomic_DNA"/>
</dbReference>
<reference evidence="4" key="1">
    <citation type="journal article" date="2021" name="PeerJ">
        <title>Extensive microbial diversity within the chicken gut microbiome revealed by metagenomics and culture.</title>
        <authorList>
            <person name="Gilroy R."/>
            <person name="Ravi A."/>
            <person name="Getino M."/>
            <person name="Pursley I."/>
            <person name="Horton D.L."/>
            <person name="Alikhan N.F."/>
            <person name="Baker D."/>
            <person name="Gharbi K."/>
            <person name="Hall N."/>
            <person name="Watson M."/>
            <person name="Adriaenssens E.M."/>
            <person name="Foster-Nyarko E."/>
            <person name="Jarju S."/>
            <person name="Secka A."/>
            <person name="Antonio M."/>
            <person name="Oren A."/>
            <person name="Chaudhuri R.R."/>
            <person name="La Ragione R."/>
            <person name="Hildebrand F."/>
            <person name="Pallen M.J."/>
        </authorList>
    </citation>
    <scope>NUCLEOTIDE SEQUENCE</scope>
    <source>
        <strain evidence="4">USASDec5-558</strain>
    </source>
</reference>
<dbReference type="InterPro" id="IPR036700">
    <property type="entry name" value="BOBF_sf"/>
</dbReference>
<name>A0A9D2B279_9GAMM</name>
<accession>A0A9D2B279</accession>
<keyword evidence="3" id="KW-0812">Transmembrane</keyword>
<organism evidence="4 5">
    <name type="scientific">Candidatus Anaerobiospirillum pullistercoris</name>
    <dbReference type="NCBI Taxonomy" id="2838452"/>
    <lineage>
        <taxon>Bacteria</taxon>
        <taxon>Pseudomonadati</taxon>
        <taxon>Pseudomonadota</taxon>
        <taxon>Gammaproteobacteria</taxon>
        <taxon>Aeromonadales</taxon>
        <taxon>Succinivibrionaceae</taxon>
        <taxon>Anaerobiospirillum</taxon>
    </lineage>
</organism>
<reference evidence="4" key="2">
    <citation type="submission" date="2021-04" db="EMBL/GenBank/DDBJ databases">
        <authorList>
            <person name="Gilroy R."/>
        </authorList>
    </citation>
    <scope>NUCLEOTIDE SEQUENCE</scope>
    <source>
        <strain evidence="4">USASDec5-558</strain>
    </source>
</reference>
<dbReference type="Pfam" id="PF04076">
    <property type="entry name" value="BOF"/>
    <property type="match status" value="1"/>
</dbReference>
<keyword evidence="3" id="KW-0472">Membrane</keyword>
<evidence type="ECO:0000313" key="4">
    <source>
        <dbReference type="EMBL" id="HIX57744.1"/>
    </source>
</evidence>
<comment type="caution">
    <text evidence="4">The sequence shown here is derived from an EMBL/GenBank/DDBJ whole genome shotgun (WGS) entry which is preliminary data.</text>
</comment>
<evidence type="ECO:0000256" key="1">
    <source>
        <dbReference type="ARBA" id="ARBA00022729"/>
    </source>
</evidence>
<evidence type="ECO:0000256" key="3">
    <source>
        <dbReference type="SAM" id="Phobius"/>
    </source>
</evidence>
<dbReference type="Proteomes" id="UP000886829">
    <property type="component" value="Unassembled WGS sequence"/>
</dbReference>
<evidence type="ECO:0000256" key="2">
    <source>
        <dbReference type="SAM" id="MobiDB-lite"/>
    </source>
</evidence>
<protein>
    <submittedName>
        <fullName evidence="4">NirD/YgiW/YdeI family stress tolerance protein</fullName>
    </submittedName>
</protein>
<dbReference type="SUPFAM" id="SSF101756">
    <property type="entry name" value="Hypothetical protein YgiW"/>
    <property type="match status" value="1"/>
</dbReference>
<sequence length="188" mass="20799">MLLRDQAQQYKELHAPQRSSYLGTLCRNFIKYVAPSLMMLVLFSLAVMSFSSEPATAAPQGFEQELSTHHKAAPSEQPKGFSANNMRRASPQGFGIEQSTSPNTVKGVLHNAKSNDYVVLEGTFIAPTEKSQHTYRFADAAGDTIEVDISESNNATAPQPNTKYYLWGMVSRDWFSTSINVIEFTPIG</sequence>
<keyword evidence="3" id="KW-1133">Transmembrane helix</keyword>
<dbReference type="AlphaFoldDB" id="A0A9D2B279"/>
<evidence type="ECO:0000313" key="5">
    <source>
        <dbReference type="Proteomes" id="UP000886829"/>
    </source>
</evidence>
<dbReference type="InterPro" id="IPR005220">
    <property type="entry name" value="CarO-like"/>
</dbReference>
<feature type="region of interest" description="Disordered" evidence="2">
    <location>
        <begin position="60"/>
        <end position="101"/>
    </location>
</feature>